<evidence type="ECO:0008006" key="2">
    <source>
        <dbReference type="Google" id="ProtNLM"/>
    </source>
</evidence>
<organism evidence="1">
    <name type="scientific">marine sediment metagenome</name>
    <dbReference type="NCBI Taxonomy" id="412755"/>
    <lineage>
        <taxon>unclassified sequences</taxon>
        <taxon>metagenomes</taxon>
        <taxon>ecological metagenomes</taxon>
    </lineage>
</organism>
<accession>A0A0F9P4N5</accession>
<sequence length="117" mass="14012">MRHFCRHSIDNFNKKKKYRIIVKKPRGILVKKSPSCPVCGKLFQNSRNLKNHLEDSKKTDSYHELFLENKFSFEAEYSKNRFKKNWIKLNHMINQNSGKLISKKRNILTKIILSIDF</sequence>
<gene>
    <name evidence="1" type="ORF">LCGC14_0946450</name>
</gene>
<reference evidence="1" key="1">
    <citation type="journal article" date="2015" name="Nature">
        <title>Complex archaea that bridge the gap between prokaryotes and eukaryotes.</title>
        <authorList>
            <person name="Spang A."/>
            <person name="Saw J.H."/>
            <person name="Jorgensen S.L."/>
            <person name="Zaremba-Niedzwiedzka K."/>
            <person name="Martijn J."/>
            <person name="Lind A.E."/>
            <person name="van Eijk R."/>
            <person name="Schleper C."/>
            <person name="Guy L."/>
            <person name="Ettema T.J."/>
        </authorList>
    </citation>
    <scope>NUCLEOTIDE SEQUENCE</scope>
</reference>
<name>A0A0F9P4N5_9ZZZZ</name>
<protein>
    <recommendedName>
        <fullName evidence="2">C2H2-type domain-containing protein</fullName>
    </recommendedName>
</protein>
<proteinExistence type="predicted"/>
<dbReference type="EMBL" id="LAZR01003343">
    <property type="protein sequence ID" value="KKN19362.1"/>
    <property type="molecule type" value="Genomic_DNA"/>
</dbReference>
<dbReference type="Gene3D" id="3.30.160.60">
    <property type="entry name" value="Classic Zinc Finger"/>
    <property type="match status" value="1"/>
</dbReference>
<comment type="caution">
    <text evidence="1">The sequence shown here is derived from an EMBL/GenBank/DDBJ whole genome shotgun (WGS) entry which is preliminary data.</text>
</comment>
<dbReference type="AlphaFoldDB" id="A0A0F9P4N5"/>
<evidence type="ECO:0000313" key="1">
    <source>
        <dbReference type="EMBL" id="KKN19362.1"/>
    </source>
</evidence>